<evidence type="ECO:0000256" key="1">
    <source>
        <dbReference type="SAM" id="MobiDB-lite"/>
    </source>
</evidence>
<feature type="region of interest" description="Disordered" evidence="1">
    <location>
        <begin position="66"/>
        <end position="103"/>
    </location>
</feature>
<gene>
    <name evidence="2" type="ORF">B0T10DRAFT_247664</name>
</gene>
<evidence type="ECO:0000313" key="2">
    <source>
        <dbReference type="EMBL" id="KAH6894278.1"/>
    </source>
</evidence>
<dbReference type="OrthoDB" id="10630246at2759"/>
<reference evidence="2 3" key="1">
    <citation type="journal article" date="2021" name="Nat. Commun.">
        <title>Genetic determinants of endophytism in the Arabidopsis root mycobiome.</title>
        <authorList>
            <person name="Mesny F."/>
            <person name="Miyauchi S."/>
            <person name="Thiergart T."/>
            <person name="Pickel B."/>
            <person name="Atanasova L."/>
            <person name="Karlsson M."/>
            <person name="Huettel B."/>
            <person name="Barry K.W."/>
            <person name="Haridas S."/>
            <person name="Chen C."/>
            <person name="Bauer D."/>
            <person name="Andreopoulos W."/>
            <person name="Pangilinan J."/>
            <person name="LaButti K."/>
            <person name="Riley R."/>
            <person name="Lipzen A."/>
            <person name="Clum A."/>
            <person name="Drula E."/>
            <person name="Henrissat B."/>
            <person name="Kohler A."/>
            <person name="Grigoriev I.V."/>
            <person name="Martin F.M."/>
            <person name="Hacquard S."/>
        </authorList>
    </citation>
    <scope>NUCLEOTIDE SEQUENCE [LARGE SCALE GENOMIC DNA]</scope>
    <source>
        <strain evidence="2 3">MPI-CAGE-CH-0241</strain>
    </source>
</reference>
<feature type="region of interest" description="Disordered" evidence="1">
    <location>
        <begin position="1"/>
        <end position="47"/>
    </location>
</feature>
<feature type="region of interest" description="Disordered" evidence="1">
    <location>
        <begin position="221"/>
        <end position="256"/>
    </location>
</feature>
<feature type="region of interest" description="Disordered" evidence="1">
    <location>
        <begin position="578"/>
        <end position="605"/>
    </location>
</feature>
<keyword evidence="3" id="KW-1185">Reference proteome</keyword>
<feature type="compositionally biased region" description="Polar residues" evidence="1">
    <location>
        <begin position="27"/>
        <end position="37"/>
    </location>
</feature>
<comment type="caution">
    <text evidence="2">The sequence shown here is derived from an EMBL/GenBank/DDBJ whole genome shotgun (WGS) entry which is preliminary data.</text>
</comment>
<dbReference type="EMBL" id="JAGPYM010000005">
    <property type="protein sequence ID" value="KAH6894278.1"/>
    <property type="molecule type" value="Genomic_DNA"/>
</dbReference>
<dbReference type="AlphaFoldDB" id="A0A9P8WCJ9"/>
<feature type="compositionally biased region" description="Low complexity" evidence="1">
    <location>
        <begin position="77"/>
        <end position="87"/>
    </location>
</feature>
<evidence type="ECO:0000313" key="3">
    <source>
        <dbReference type="Proteomes" id="UP000777438"/>
    </source>
</evidence>
<protein>
    <submittedName>
        <fullName evidence="2">Uncharacterized protein</fullName>
    </submittedName>
</protein>
<feature type="region of interest" description="Disordered" evidence="1">
    <location>
        <begin position="301"/>
        <end position="325"/>
    </location>
</feature>
<name>A0A9P8WCJ9_9HYPO</name>
<feature type="compositionally biased region" description="Polar residues" evidence="1">
    <location>
        <begin position="578"/>
        <end position="590"/>
    </location>
</feature>
<sequence>MGPGRRRQRNPDNLPRTTFLDIKFQPASDTQPTNKGLETSHADMPRHKRGYKEAQEKFLNYRNALPALQPNPRKETPTTLGPPGSTLREVASINNPEGKRTRDYPVSTKMRASQGRCTLQGPDGVWRSHMTTIDLGRRCSSTVDIRASIADHMGFQPKRFPRKVYRKLNDKSIKGIGTVTLPMRTLTGGVEHREAVVWEDKNVTFDVRFHRSIASSFVKVDEIDSPPPSPRGVLRHADPVPPAPPSTPVESTEGGGSEAVAQPWLFSFDELVGLLDADLLGPLSPLIETTLDVCDAVETADIEPQATGPSSVAPDQAGKALEEQPIQRTGPVDDFILEPLDNMKIPSTQTEEVAYNNDGPQAVAGTLGLASNQAGAGNSGFKSNQAGPRSYENTMDQPVDMDFQMFPPRVDPMDFEDTSTRPGVINHGNAFLSAEAPINQFVNQTGANSYVPLANPAGAIGVGQFANQAGAVNFGPVNQMAVGFNQGTAYNNFGNMMDLTQYGQLNQTVSQPQPQAFGMNPMSFNTSSYAPVRPVQRQQPPVRWNYTRRSAQFRTNERRHVNIHGTYVPTQTSAQSIWMGGSQNEPQPHSQPLDETLPSNFQNNQDNLDWVGAFSTWFPNNPDQTFFDSSRG</sequence>
<proteinExistence type="predicted"/>
<feature type="compositionally biased region" description="Basic and acidic residues" evidence="1">
    <location>
        <begin position="38"/>
        <end position="47"/>
    </location>
</feature>
<accession>A0A9P8WCJ9</accession>
<organism evidence="2 3">
    <name type="scientific">Thelonectria olida</name>
    <dbReference type="NCBI Taxonomy" id="1576542"/>
    <lineage>
        <taxon>Eukaryota</taxon>
        <taxon>Fungi</taxon>
        <taxon>Dikarya</taxon>
        <taxon>Ascomycota</taxon>
        <taxon>Pezizomycotina</taxon>
        <taxon>Sordariomycetes</taxon>
        <taxon>Hypocreomycetidae</taxon>
        <taxon>Hypocreales</taxon>
        <taxon>Nectriaceae</taxon>
        <taxon>Thelonectria</taxon>
    </lineage>
</organism>
<dbReference type="Proteomes" id="UP000777438">
    <property type="component" value="Unassembled WGS sequence"/>
</dbReference>